<sequence>MAICGSDRFEQVVANLKEVRDRGEREFRQGQLMEWAPAQVQGLNAIELSNRYFQRRTATSTQGEGIRLSRDVDPNGILRRLAGDRLEHTEDNEVKYFRGIAGEKKRPRYLETKPQAFRVGDIVEAQCSIVFIACRGGEAKMKLILRALALVNCDHTIVSSRSLTENQFLTLRQNAERERKKGDKGRGFVGASKRMKRKIGFKYSDSEDEMAEERSIKRKQQANMEMEDMHTDT</sequence>
<reference evidence="2" key="1">
    <citation type="submission" date="2023-06" db="EMBL/GenBank/DDBJ databases">
        <authorList>
            <consortium name="Lawrence Berkeley National Laboratory"/>
            <person name="Ahrendt S."/>
            <person name="Sahu N."/>
            <person name="Indic B."/>
            <person name="Wong-Bajracharya J."/>
            <person name="Merenyi Z."/>
            <person name="Ke H.-M."/>
            <person name="Monk M."/>
            <person name="Kocsube S."/>
            <person name="Drula E."/>
            <person name="Lipzen A."/>
            <person name="Balint B."/>
            <person name="Henrissat B."/>
            <person name="Andreopoulos B."/>
            <person name="Martin F.M."/>
            <person name="Harder C.B."/>
            <person name="Rigling D."/>
            <person name="Ford K.L."/>
            <person name="Foster G.D."/>
            <person name="Pangilinan J."/>
            <person name="Papanicolaou A."/>
            <person name="Barry K."/>
            <person name="LaButti K."/>
            <person name="Viragh M."/>
            <person name="Koriabine M."/>
            <person name="Yan M."/>
            <person name="Riley R."/>
            <person name="Champramary S."/>
            <person name="Plett K.L."/>
            <person name="Tsai I.J."/>
            <person name="Slot J."/>
            <person name="Sipos G."/>
            <person name="Plett J."/>
            <person name="Nagy L.G."/>
            <person name="Grigoriev I.V."/>
        </authorList>
    </citation>
    <scope>NUCLEOTIDE SEQUENCE</scope>
    <source>
        <strain evidence="2">HWK02</strain>
    </source>
</reference>
<feature type="region of interest" description="Disordered" evidence="1">
    <location>
        <begin position="202"/>
        <end position="233"/>
    </location>
</feature>
<evidence type="ECO:0000313" key="3">
    <source>
        <dbReference type="Proteomes" id="UP001175228"/>
    </source>
</evidence>
<keyword evidence="3" id="KW-1185">Reference proteome</keyword>
<accession>A0AA39PN10</accession>
<organism evidence="2 3">
    <name type="scientific">Armillaria luteobubalina</name>
    <dbReference type="NCBI Taxonomy" id="153913"/>
    <lineage>
        <taxon>Eukaryota</taxon>
        <taxon>Fungi</taxon>
        <taxon>Dikarya</taxon>
        <taxon>Basidiomycota</taxon>
        <taxon>Agaricomycotina</taxon>
        <taxon>Agaricomycetes</taxon>
        <taxon>Agaricomycetidae</taxon>
        <taxon>Agaricales</taxon>
        <taxon>Marasmiineae</taxon>
        <taxon>Physalacriaceae</taxon>
        <taxon>Armillaria</taxon>
    </lineage>
</organism>
<proteinExistence type="predicted"/>
<dbReference type="EMBL" id="JAUEPU010000047">
    <property type="protein sequence ID" value="KAK0486681.1"/>
    <property type="molecule type" value="Genomic_DNA"/>
</dbReference>
<gene>
    <name evidence="2" type="ORF">EDD18DRAFT_1082934</name>
</gene>
<dbReference type="Proteomes" id="UP001175228">
    <property type="component" value="Unassembled WGS sequence"/>
</dbReference>
<evidence type="ECO:0000256" key="1">
    <source>
        <dbReference type="SAM" id="MobiDB-lite"/>
    </source>
</evidence>
<comment type="caution">
    <text evidence="2">The sequence shown here is derived from an EMBL/GenBank/DDBJ whole genome shotgun (WGS) entry which is preliminary data.</text>
</comment>
<protein>
    <submittedName>
        <fullName evidence="2">Uncharacterized protein</fullName>
    </submittedName>
</protein>
<dbReference type="AlphaFoldDB" id="A0AA39PN10"/>
<evidence type="ECO:0000313" key="2">
    <source>
        <dbReference type="EMBL" id="KAK0486681.1"/>
    </source>
</evidence>
<name>A0AA39PN10_9AGAR</name>